<evidence type="ECO:0000256" key="3">
    <source>
        <dbReference type="ARBA" id="ARBA00022475"/>
    </source>
</evidence>
<dbReference type="Gene3D" id="3.40.50.11820">
    <property type="match status" value="1"/>
</dbReference>
<keyword evidence="6" id="KW-0472">Membrane</keyword>
<dbReference type="GO" id="GO:0047355">
    <property type="term" value="F:CDP-glycerol glycerophosphotransferase activity"/>
    <property type="evidence" value="ECO:0007669"/>
    <property type="project" value="InterPro"/>
</dbReference>
<keyword evidence="5" id="KW-0777">Teichoic acid biosynthesis</keyword>
<dbReference type="AlphaFoldDB" id="A0A5M3WYI9"/>
<dbReference type="RefSeq" id="WP_170322857.1">
    <property type="nucleotide sequence ID" value="NZ_BAAAHL010000067.1"/>
</dbReference>
<dbReference type="EMBL" id="BLAE01000053">
    <property type="protein sequence ID" value="GES14024.1"/>
    <property type="molecule type" value="Genomic_DNA"/>
</dbReference>
<dbReference type="InterPro" id="IPR043149">
    <property type="entry name" value="TagF_N"/>
</dbReference>
<proteinExistence type="inferred from homology"/>
<dbReference type="Gene3D" id="3.90.550.10">
    <property type="entry name" value="Spore Coat Polysaccharide Biosynthesis Protein SpsA, Chain A"/>
    <property type="match status" value="1"/>
</dbReference>
<protein>
    <recommendedName>
        <fullName evidence="7">Glycosyltransferase 2-like domain-containing protein</fullName>
    </recommendedName>
</protein>
<keyword evidence="3" id="KW-1003">Cell membrane</keyword>
<dbReference type="PANTHER" id="PTHR22916:SF3">
    <property type="entry name" value="UDP-GLCNAC:BETAGAL BETA-1,3-N-ACETYLGLUCOSAMINYLTRANSFERASE-LIKE PROTEIN 1"/>
    <property type="match status" value="1"/>
</dbReference>
<name>A0A5M3WYI9_9ACTN</name>
<evidence type="ECO:0000259" key="7">
    <source>
        <dbReference type="Pfam" id="PF00535"/>
    </source>
</evidence>
<dbReference type="GO" id="GO:0019350">
    <property type="term" value="P:teichoic acid biosynthetic process"/>
    <property type="evidence" value="ECO:0007669"/>
    <property type="project" value="UniProtKB-KW"/>
</dbReference>
<dbReference type="Pfam" id="PF04464">
    <property type="entry name" value="Glyphos_transf"/>
    <property type="match status" value="2"/>
</dbReference>
<reference evidence="8 9" key="1">
    <citation type="submission" date="2019-10" db="EMBL/GenBank/DDBJ databases">
        <title>Whole genome shotgun sequence of Acrocarpospora macrocephala NBRC 16266.</title>
        <authorList>
            <person name="Ichikawa N."/>
            <person name="Kimura A."/>
            <person name="Kitahashi Y."/>
            <person name="Komaki H."/>
            <person name="Oguchi A."/>
        </authorList>
    </citation>
    <scope>NUCLEOTIDE SEQUENCE [LARGE SCALE GENOMIC DNA]</scope>
    <source>
        <strain evidence="8 9">NBRC 16266</strain>
    </source>
</reference>
<dbReference type="InterPro" id="IPR043148">
    <property type="entry name" value="TagF_C"/>
</dbReference>
<evidence type="ECO:0000256" key="1">
    <source>
        <dbReference type="ARBA" id="ARBA00004202"/>
    </source>
</evidence>
<dbReference type="GO" id="GO:0016758">
    <property type="term" value="F:hexosyltransferase activity"/>
    <property type="evidence" value="ECO:0007669"/>
    <property type="project" value="UniProtKB-ARBA"/>
</dbReference>
<dbReference type="CDD" id="cd00761">
    <property type="entry name" value="Glyco_tranf_GTA_type"/>
    <property type="match status" value="1"/>
</dbReference>
<dbReference type="SUPFAM" id="SSF53448">
    <property type="entry name" value="Nucleotide-diphospho-sugar transferases"/>
    <property type="match status" value="1"/>
</dbReference>
<dbReference type="Gene3D" id="3.40.50.12580">
    <property type="match status" value="1"/>
</dbReference>
<dbReference type="Proteomes" id="UP000331127">
    <property type="component" value="Unassembled WGS sequence"/>
</dbReference>
<dbReference type="InterPro" id="IPR007554">
    <property type="entry name" value="Glycerophosphate_synth"/>
</dbReference>
<evidence type="ECO:0000313" key="9">
    <source>
        <dbReference type="Proteomes" id="UP000331127"/>
    </source>
</evidence>
<evidence type="ECO:0000256" key="2">
    <source>
        <dbReference type="ARBA" id="ARBA00010488"/>
    </source>
</evidence>
<dbReference type="PANTHER" id="PTHR22916">
    <property type="entry name" value="GLYCOSYLTRANSFERASE"/>
    <property type="match status" value="1"/>
</dbReference>
<organism evidence="8 9">
    <name type="scientific">Acrocarpospora macrocephala</name>
    <dbReference type="NCBI Taxonomy" id="150177"/>
    <lineage>
        <taxon>Bacteria</taxon>
        <taxon>Bacillati</taxon>
        <taxon>Actinomycetota</taxon>
        <taxon>Actinomycetes</taxon>
        <taxon>Streptosporangiales</taxon>
        <taxon>Streptosporangiaceae</taxon>
        <taxon>Acrocarpospora</taxon>
    </lineage>
</organism>
<dbReference type="GO" id="GO:0005886">
    <property type="term" value="C:plasma membrane"/>
    <property type="evidence" value="ECO:0007669"/>
    <property type="project" value="UniProtKB-SubCell"/>
</dbReference>
<keyword evidence="4" id="KW-0808">Transferase</keyword>
<gene>
    <name evidence="8" type="ORF">Amac_076210</name>
</gene>
<dbReference type="InterPro" id="IPR001173">
    <property type="entry name" value="Glyco_trans_2-like"/>
</dbReference>
<dbReference type="Pfam" id="PF00535">
    <property type="entry name" value="Glycos_transf_2"/>
    <property type="match status" value="1"/>
</dbReference>
<sequence>MPRLSVIVPMYNVAAHVGACLESLRAQTYRDHEVLMVDDGSPDGSAAVAARFEAADPRFRLVRRRHGGPGAARETGLRHATGESLLFLEGDDLVPLTALELMAGSLAESDSDLVTGNVRQFSARGDWPSPEHRAIFARPEWRTHISRRPDLFGDRLITNKLWRREFWDGLRSPEHEDMVLSLSGHLLAKAVDVRPEPVYLWRQREEADLSVYALEARFAAVHAMRAFLVEQGFDEQIEAWDLTVFESDLPVFLDAVDHADDAYREKFAELTNAYLDHAPGVLARLPVGRRVKWHLVREKRMAELVRLTRRERRGWVRERAIGGFGRYRLRSSALARLGVQVPAEVLRLREELALQQRVDRVEWVDGKLVVEARATVRFLRPTRRLHQRVYAWLADDRAGRRIRLPVKRVKARPLAAKPGVRRTDWGGFTFAVDPATLPPGDWQVDLLVMHRGMVRKARLAGAPRKLRTLVVNGARVVPSRTLAEELLVAVRPQDTRVGLLRVERDQLLLHGDASVDLGQNPLLQLVRPGARVSVPLEVRGRTFAGSLDLFALRPAERVRLAPASPEALILDAPVTWQARIVPADGVERTLVVTDSVRHADEDREYRAGPSEAGELVVQVQPPVALAEVVEWTADDRLILSGSFAAAPHEKPELVVSALDRLDERVLPLESRGRRFTAMFSPVAVESPVGRVPLPSGAYGLTVRVDGRELPVELGFAVPVERETSTGRKVELDGNARGHAVLTMVSDLSKDERGRDAQQMLREQRYPTARHAALREEVFFDCFNGTQFSDSPRAILEELHRRRSGLALRWNVHDGQVALPAHVEPVRMLGVDYYDALARSRFIVTNVHLPEWFRRRPGQTVVLTGPITFDGQEWPMLFLAQDDQRGFDFRTEAPGPLLAGTAEVIDAIRDLDGVSAEYAERYRAFVTKFCPLDDGQAAKRVVDHLLAYSDILPR</sequence>
<dbReference type="InterPro" id="IPR029044">
    <property type="entry name" value="Nucleotide-diphossugar_trans"/>
</dbReference>
<feature type="domain" description="Glycosyltransferase 2-like" evidence="7">
    <location>
        <begin position="5"/>
        <end position="165"/>
    </location>
</feature>
<keyword evidence="9" id="KW-1185">Reference proteome</keyword>
<evidence type="ECO:0000313" key="8">
    <source>
        <dbReference type="EMBL" id="GES14024.1"/>
    </source>
</evidence>
<evidence type="ECO:0000256" key="4">
    <source>
        <dbReference type="ARBA" id="ARBA00022679"/>
    </source>
</evidence>
<evidence type="ECO:0000256" key="5">
    <source>
        <dbReference type="ARBA" id="ARBA00022944"/>
    </source>
</evidence>
<comment type="similarity">
    <text evidence="2">Belongs to the CDP-glycerol glycerophosphotransferase family.</text>
</comment>
<comment type="caution">
    <text evidence="8">The sequence shown here is derived from an EMBL/GenBank/DDBJ whole genome shotgun (WGS) entry which is preliminary data.</text>
</comment>
<accession>A0A5M3WYI9</accession>
<evidence type="ECO:0000256" key="6">
    <source>
        <dbReference type="ARBA" id="ARBA00023136"/>
    </source>
</evidence>
<comment type="subcellular location">
    <subcellularLocation>
        <location evidence="1">Cell membrane</location>
        <topology evidence="1">Peripheral membrane protein</topology>
    </subcellularLocation>
</comment>